<evidence type="ECO:0000313" key="3">
    <source>
        <dbReference type="Proteomes" id="UP000128286"/>
    </source>
</evidence>
<protein>
    <submittedName>
        <fullName evidence="2">Capsid protein</fullName>
    </submittedName>
</protein>
<keyword evidence="3" id="KW-1185">Reference proteome</keyword>
<dbReference type="KEGG" id="vg:22284074"/>
<evidence type="ECO:0000256" key="1">
    <source>
        <dbReference type="SAM" id="MobiDB-lite"/>
    </source>
</evidence>
<dbReference type="Proteomes" id="UP000128286">
    <property type="component" value="Segment"/>
</dbReference>
<name>T1YSE5_9VIRU</name>
<reference evidence="2 3" key="1">
    <citation type="journal article" date="2013" name="Virus Res.">
        <title>Novel myco-like DNA viruses discovered in the faecal matter of various animals.</title>
        <authorList>
            <person name="Sikorski A."/>
            <person name="Massaro M."/>
            <person name="Kraberger S."/>
            <person name="Young L.M."/>
            <person name="Smalley D."/>
            <person name="Martin D.P."/>
            <person name="Varsani A."/>
        </authorList>
    </citation>
    <scope>NUCLEOTIDE SEQUENCE [LARGE SCALE GENOMIC DNA]</scope>
    <source>
        <strain evidence="2">As35</strain>
    </source>
</reference>
<feature type="region of interest" description="Disordered" evidence="1">
    <location>
        <begin position="1"/>
        <end position="32"/>
    </location>
</feature>
<dbReference type="RefSeq" id="YP_009109716.1">
    <property type="nucleotide sequence ID" value="NC_025729.1"/>
</dbReference>
<sequence length="285" mass="32139">MPRYAKRTSKKRPAYRKKAAYRGKKRTYSKKTSSSLAKKIHAVADTKKSDTMACAIAAPVTGANPSGVEVKEFMDWPLDSQIKIYMWAPLYRVGTDKKGPHLRNASRVHFTGVSERMNIASNSRVPFRHRRLVIRAAVDFTSRMLASKADPTLVFRNLDQLTPTALDTYFLGQKNLDWSDPIKADVDKQQLTVLFDKTYTYNPPNDFGLDSTRTSITRLTAKVGLPTRKDGVNTKWSAKIGTKEPNDVVIIDMFRSNYDTRTNTFPLGIESWTIGSKCKGYLEGT</sequence>
<dbReference type="OrthoDB" id="7982at10239"/>
<feature type="compositionally biased region" description="Basic residues" evidence="1">
    <location>
        <begin position="1"/>
        <end position="29"/>
    </location>
</feature>
<accession>T1YSE5</accession>
<proteinExistence type="predicted"/>
<organism evidence="2 3">
    <name type="scientific">Faeces associated gemycircularvirus 11</name>
    <dbReference type="NCBI Taxonomy" id="1391026"/>
    <lineage>
        <taxon>Viruses</taxon>
        <taxon>Monodnaviria</taxon>
        <taxon>Shotokuvirae</taxon>
        <taxon>Cressdnaviricota</taxon>
        <taxon>Repensiviricetes</taxon>
        <taxon>Geplafuvirales</taxon>
        <taxon>Genomoviridae</taxon>
        <taxon>Gemykroznavirus</taxon>
        <taxon>Gemykroznavirus rabas1</taxon>
    </lineage>
</organism>
<dbReference type="GeneID" id="22284074"/>
<dbReference type="EMBL" id="KF371631">
    <property type="protein sequence ID" value="AGU67648.1"/>
    <property type="molecule type" value="Genomic_DNA"/>
</dbReference>
<evidence type="ECO:0000313" key="2">
    <source>
        <dbReference type="EMBL" id="AGU67648.1"/>
    </source>
</evidence>